<dbReference type="InterPro" id="IPR033749">
    <property type="entry name" value="Polyprenyl_synt_CS"/>
</dbReference>
<dbReference type="Proteomes" id="UP001273166">
    <property type="component" value="Unassembled WGS sequence"/>
</dbReference>
<dbReference type="PANTHER" id="PTHR12001">
    <property type="entry name" value="GERANYLGERANYL PYROPHOSPHATE SYNTHASE"/>
    <property type="match status" value="1"/>
</dbReference>
<keyword evidence="3" id="KW-0460">Magnesium</keyword>
<gene>
    <name evidence="5" type="ORF">B0T15DRAFT_503948</name>
</gene>
<evidence type="ECO:0000256" key="4">
    <source>
        <dbReference type="SAM" id="MobiDB-lite"/>
    </source>
</evidence>
<evidence type="ECO:0000313" key="5">
    <source>
        <dbReference type="EMBL" id="KAK3304736.1"/>
    </source>
</evidence>
<dbReference type="GO" id="GO:0008299">
    <property type="term" value="P:isoprenoid biosynthetic process"/>
    <property type="evidence" value="ECO:0007669"/>
    <property type="project" value="InterPro"/>
</dbReference>
<organism evidence="5 6">
    <name type="scientific">Chaetomium strumarium</name>
    <dbReference type="NCBI Taxonomy" id="1170767"/>
    <lineage>
        <taxon>Eukaryota</taxon>
        <taxon>Fungi</taxon>
        <taxon>Dikarya</taxon>
        <taxon>Ascomycota</taxon>
        <taxon>Pezizomycotina</taxon>
        <taxon>Sordariomycetes</taxon>
        <taxon>Sordariomycetidae</taxon>
        <taxon>Sordariales</taxon>
        <taxon>Chaetomiaceae</taxon>
        <taxon>Chaetomium</taxon>
    </lineage>
</organism>
<evidence type="ECO:0000313" key="6">
    <source>
        <dbReference type="Proteomes" id="UP001273166"/>
    </source>
</evidence>
<dbReference type="EMBL" id="JAUDZG010000005">
    <property type="protein sequence ID" value="KAK3304736.1"/>
    <property type="molecule type" value="Genomic_DNA"/>
</dbReference>
<dbReference type="AlphaFoldDB" id="A0AAJ0GRE9"/>
<sequence>MAHPNSLLVEPSTYDTTMDGLLSTTTTTTTTTTTMPLRVHRNASLADRGALRAQRDWQRSIGPLPPGYSGAMGPEHNFVSTCMPDLLPERLELVAYAVEFTFIIDDMIDAAAEAPLAAVAAPYLMDLLAAQDVIRRRRTKGAGGEGDEDGDVSSSSSSCSPALRLMVGFGKAMYDVDYERAEDVFGWLRKMMTGLLSRERDGREIRDFDEYLEYRRINVGSQPLFGLMIFGMGLSIPEDQQQTCLELSQPFWLQLALANDYHSWERESKAAVDGRQASMTNAIWVLMNKHSMTCDEAKAVCREKARQYAAECERVVEAARARDDLCPDAKRLLEQAKFLVSGNIAWALQCPRYHADRKLNAAQLEMAAAIWADESDSWDCAERPESVNDVAATEQHSEVKANGALLSTTSATVANGNSLTNHSSLTDGAITTNTNGPRINGALTNSSSPPKSMAAVIRDVPALGTEILEAPSHYIDALPGKGMRTKALDALNSMWYHVPPHQTAIILRIIDLLHGASLMLDDIQDASQLRRGKPAAHVVFGPMQTINSAGYRFLAALTEVRKLDPRCMDIFCDELRDLYVGQSYDLSWTCNLDCPTEEEYLAMVDSKTAGLFRMLARMLDAQSDSPTKPDTALLTRFTTLLGRLFQIRDDYMNLTSADYTQQKGFCEDLDEGKYSLPLVYALGGCKSDEPGSAATTATPKPTALLLRNLLSQRHVSGRMGLDQKKLFLEYLEQQGGLPTRAAPWTHCRSS</sequence>
<dbReference type="InterPro" id="IPR000092">
    <property type="entry name" value="Polyprenyl_synt"/>
</dbReference>
<reference evidence="5" key="2">
    <citation type="submission" date="2023-06" db="EMBL/GenBank/DDBJ databases">
        <authorList>
            <consortium name="Lawrence Berkeley National Laboratory"/>
            <person name="Mondo S.J."/>
            <person name="Hensen N."/>
            <person name="Bonometti L."/>
            <person name="Westerberg I."/>
            <person name="Brannstrom I.O."/>
            <person name="Guillou S."/>
            <person name="Cros-Aarteil S."/>
            <person name="Calhoun S."/>
            <person name="Haridas S."/>
            <person name="Kuo A."/>
            <person name="Pangilinan J."/>
            <person name="Riley R."/>
            <person name="Labutti K."/>
            <person name="Andreopoulos B."/>
            <person name="Lipzen A."/>
            <person name="Chen C."/>
            <person name="Yanf M."/>
            <person name="Daum C."/>
            <person name="Ng V."/>
            <person name="Clum A."/>
            <person name="Steindorff A."/>
            <person name="Ohm R."/>
            <person name="Martin F."/>
            <person name="Silar P."/>
            <person name="Natvig D."/>
            <person name="Lalanne C."/>
            <person name="Gautier V."/>
            <person name="Ament-Velasquez S.L."/>
            <person name="Kruys A."/>
            <person name="Hutchinson M.I."/>
            <person name="Powell A.J."/>
            <person name="Barry K."/>
            <person name="Miller A.N."/>
            <person name="Grigoriev I.V."/>
            <person name="Debuchy R."/>
            <person name="Gladieux P."/>
            <person name="Thoren M.H."/>
            <person name="Johannesson H."/>
        </authorList>
    </citation>
    <scope>NUCLEOTIDE SEQUENCE</scope>
    <source>
        <strain evidence="5">CBS 333.67</strain>
    </source>
</reference>
<comment type="caution">
    <text evidence="5">The sequence shown here is derived from an EMBL/GenBank/DDBJ whole genome shotgun (WGS) entry which is preliminary data.</text>
</comment>
<dbReference type="InterPro" id="IPR008949">
    <property type="entry name" value="Isoprenoid_synthase_dom_sf"/>
</dbReference>
<dbReference type="SUPFAM" id="SSF48576">
    <property type="entry name" value="Terpenoid synthases"/>
    <property type="match status" value="2"/>
</dbReference>
<proteinExistence type="predicted"/>
<dbReference type="PANTHER" id="PTHR12001:SF72">
    <property type="entry name" value="THIJ_PFPI FAMILY PROTEIN (AFU_ORTHOLOGUE AFUA_3G01210)-RELATED"/>
    <property type="match status" value="1"/>
</dbReference>
<keyword evidence="1" id="KW-0808">Transferase</keyword>
<reference evidence="5" key="1">
    <citation type="journal article" date="2023" name="Mol. Phylogenet. Evol.">
        <title>Genome-scale phylogeny and comparative genomics of the fungal order Sordariales.</title>
        <authorList>
            <person name="Hensen N."/>
            <person name="Bonometti L."/>
            <person name="Westerberg I."/>
            <person name="Brannstrom I.O."/>
            <person name="Guillou S."/>
            <person name="Cros-Aarteil S."/>
            <person name="Calhoun S."/>
            <person name="Haridas S."/>
            <person name="Kuo A."/>
            <person name="Mondo S."/>
            <person name="Pangilinan J."/>
            <person name="Riley R."/>
            <person name="LaButti K."/>
            <person name="Andreopoulos B."/>
            <person name="Lipzen A."/>
            <person name="Chen C."/>
            <person name="Yan M."/>
            <person name="Daum C."/>
            <person name="Ng V."/>
            <person name="Clum A."/>
            <person name="Steindorff A."/>
            <person name="Ohm R.A."/>
            <person name="Martin F."/>
            <person name="Silar P."/>
            <person name="Natvig D.O."/>
            <person name="Lalanne C."/>
            <person name="Gautier V."/>
            <person name="Ament-Velasquez S.L."/>
            <person name="Kruys A."/>
            <person name="Hutchinson M.I."/>
            <person name="Powell A.J."/>
            <person name="Barry K."/>
            <person name="Miller A.N."/>
            <person name="Grigoriev I.V."/>
            <person name="Debuchy R."/>
            <person name="Gladieux P."/>
            <person name="Hiltunen Thoren M."/>
            <person name="Johannesson H."/>
        </authorList>
    </citation>
    <scope>NUCLEOTIDE SEQUENCE</scope>
    <source>
        <strain evidence="5">CBS 333.67</strain>
    </source>
</reference>
<evidence type="ECO:0000256" key="2">
    <source>
        <dbReference type="ARBA" id="ARBA00022723"/>
    </source>
</evidence>
<accession>A0AAJ0GRE9</accession>
<keyword evidence="6" id="KW-1185">Reference proteome</keyword>
<dbReference type="GO" id="GO:0046165">
    <property type="term" value="P:alcohol biosynthetic process"/>
    <property type="evidence" value="ECO:0007669"/>
    <property type="project" value="UniProtKB-ARBA"/>
</dbReference>
<dbReference type="CDD" id="cd00685">
    <property type="entry name" value="Trans_IPPS_HT"/>
    <property type="match status" value="1"/>
</dbReference>
<dbReference type="Pfam" id="PF19086">
    <property type="entry name" value="Terpene_syn_C_2"/>
    <property type="match status" value="1"/>
</dbReference>
<evidence type="ECO:0000256" key="1">
    <source>
        <dbReference type="ARBA" id="ARBA00022679"/>
    </source>
</evidence>
<dbReference type="GeneID" id="87886311"/>
<keyword evidence="2" id="KW-0479">Metal-binding</keyword>
<dbReference type="PROSITE" id="PS00723">
    <property type="entry name" value="POLYPRENYL_SYNTHASE_1"/>
    <property type="match status" value="1"/>
</dbReference>
<dbReference type="Pfam" id="PF00348">
    <property type="entry name" value="polyprenyl_synt"/>
    <property type="match status" value="1"/>
</dbReference>
<feature type="region of interest" description="Disordered" evidence="4">
    <location>
        <begin position="139"/>
        <end position="159"/>
    </location>
</feature>
<dbReference type="GO" id="GO:0043386">
    <property type="term" value="P:mycotoxin biosynthetic process"/>
    <property type="evidence" value="ECO:0007669"/>
    <property type="project" value="UniProtKB-ARBA"/>
</dbReference>
<dbReference type="PROSITE" id="PS00444">
    <property type="entry name" value="POLYPRENYL_SYNTHASE_2"/>
    <property type="match status" value="1"/>
</dbReference>
<dbReference type="GO" id="GO:0046872">
    <property type="term" value="F:metal ion binding"/>
    <property type="evidence" value="ECO:0007669"/>
    <property type="project" value="UniProtKB-KW"/>
</dbReference>
<name>A0AAJ0GRE9_9PEZI</name>
<dbReference type="Gene3D" id="1.10.600.10">
    <property type="entry name" value="Farnesyl Diphosphate Synthase"/>
    <property type="match status" value="2"/>
</dbReference>
<dbReference type="SFLD" id="SFLDS00005">
    <property type="entry name" value="Isoprenoid_Synthase_Type_I"/>
    <property type="match status" value="1"/>
</dbReference>
<dbReference type="RefSeq" id="XP_062720516.1">
    <property type="nucleotide sequence ID" value="XM_062867482.1"/>
</dbReference>
<protein>
    <submittedName>
        <fullName evidence="5">Isoprenoid synthase domain-containing protein</fullName>
    </submittedName>
</protein>
<evidence type="ECO:0000256" key="3">
    <source>
        <dbReference type="ARBA" id="ARBA00022842"/>
    </source>
</evidence>
<dbReference type="GO" id="GO:0004659">
    <property type="term" value="F:prenyltransferase activity"/>
    <property type="evidence" value="ECO:0007669"/>
    <property type="project" value="InterPro"/>
</dbReference>